<protein>
    <submittedName>
        <fullName evidence="2">4597_t:CDS:1</fullName>
    </submittedName>
</protein>
<proteinExistence type="predicted"/>
<keyword evidence="3" id="KW-1185">Reference proteome</keyword>
<organism evidence="2 3">
    <name type="scientific">Gigaspora margarita</name>
    <dbReference type="NCBI Taxonomy" id="4874"/>
    <lineage>
        <taxon>Eukaryota</taxon>
        <taxon>Fungi</taxon>
        <taxon>Fungi incertae sedis</taxon>
        <taxon>Mucoromycota</taxon>
        <taxon>Glomeromycotina</taxon>
        <taxon>Glomeromycetes</taxon>
        <taxon>Diversisporales</taxon>
        <taxon>Gigasporaceae</taxon>
        <taxon>Gigaspora</taxon>
    </lineage>
</organism>
<evidence type="ECO:0000313" key="3">
    <source>
        <dbReference type="Proteomes" id="UP000789901"/>
    </source>
</evidence>
<evidence type="ECO:0000313" key="2">
    <source>
        <dbReference type="EMBL" id="CAG8815168.1"/>
    </source>
</evidence>
<dbReference type="EMBL" id="CAJVQB010030169">
    <property type="protein sequence ID" value="CAG8815168.1"/>
    <property type="molecule type" value="Genomic_DNA"/>
</dbReference>
<evidence type="ECO:0000256" key="1">
    <source>
        <dbReference type="SAM" id="MobiDB-lite"/>
    </source>
</evidence>
<reference evidence="2 3" key="1">
    <citation type="submission" date="2021-06" db="EMBL/GenBank/DDBJ databases">
        <authorList>
            <person name="Kallberg Y."/>
            <person name="Tangrot J."/>
            <person name="Rosling A."/>
        </authorList>
    </citation>
    <scope>NUCLEOTIDE SEQUENCE [LARGE SCALE GENOMIC DNA]</scope>
    <source>
        <strain evidence="2 3">120-4 pot B 10/14</strain>
    </source>
</reference>
<sequence>MSNQYNLESHEAVHNTTSTNVKDEASRKRGFDVIKDHVHREEDVIRRRTYICEHRHNYETNSKKETSTKKILCSWHVNASCLKAKKPNSAIFINTIVDEHNHHLSVDAITFETEKKFSNALIIQYTRRIYHPTTMSLMSNATHISNWLDLQKEKYPPWVIAKGWNNDNTLTHLTWMT</sequence>
<dbReference type="Proteomes" id="UP000789901">
    <property type="component" value="Unassembled WGS sequence"/>
</dbReference>
<comment type="caution">
    <text evidence="2">The sequence shown here is derived from an EMBL/GenBank/DDBJ whole genome shotgun (WGS) entry which is preliminary data.</text>
</comment>
<accession>A0ABN7W598</accession>
<gene>
    <name evidence="2" type="ORF">GMARGA_LOCUS26224</name>
</gene>
<name>A0ABN7W598_GIGMA</name>
<feature type="region of interest" description="Disordered" evidence="1">
    <location>
        <begin position="1"/>
        <end position="24"/>
    </location>
</feature>